<protein>
    <submittedName>
        <fullName evidence="1">Uncharacterized protein</fullName>
    </submittedName>
</protein>
<dbReference type="EMBL" id="GBXM01004006">
    <property type="protein sequence ID" value="JAI04572.1"/>
    <property type="molecule type" value="Transcribed_RNA"/>
</dbReference>
<organism evidence="1">
    <name type="scientific">Anguilla anguilla</name>
    <name type="common">European freshwater eel</name>
    <name type="synonym">Muraena anguilla</name>
    <dbReference type="NCBI Taxonomy" id="7936"/>
    <lineage>
        <taxon>Eukaryota</taxon>
        <taxon>Metazoa</taxon>
        <taxon>Chordata</taxon>
        <taxon>Craniata</taxon>
        <taxon>Vertebrata</taxon>
        <taxon>Euteleostomi</taxon>
        <taxon>Actinopterygii</taxon>
        <taxon>Neopterygii</taxon>
        <taxon>Teleostei</taxon>
        <taxon>Anguilliformes</taxon>
        <taxon>Anguillidae</taxon>
        <taxon>Anguilla</taxon>
    </lineage>
</organism>
<reference evidence="1" key="2">
    <citation type="journal article" date="2015" name="Fish Shellfish Immunol.">
        <title>Early steps in the European eel (Anguilla anguilla)-Vibrio vulnificus interaction in the gills: Role of the RtxA13 toxin.</title>
        <authorList>
            <person name="Callol A."/>
            <person name="Pajuelo D."/>
            <person name="Ebbesson L."/>
            <person name="Teles M."/>
            <person name="MacKenzie S."/>
            <person name="Amaro C."/>
        </authorList>
    </citation>
    <scope>NUCLEOTIDE SEQUENCE</scope>
</reference>
<reference evidence="1" key="1">
    <citation type="submission" date="2014-11" db="EMBL/GenBank/DDBJ databases">
        <authorList>
            <person name="Amaro Gonzalez C."/>
        </authorList>
    </citation>
    <scope>NUCLEOTIDE SEQUENCE</scope>
</reference>
<evidence type="ECO:0000313" key="1">
    <source>
        <dbReference type="EMBL" id="JAI04572.1"/>
    </source>
</evidence>
<dbReference type="AlphaFoldDB" id="A0A0E9XQ56"/>
<sequence>MFHEKMFFFRCKGVLFTLQEQTMATNLTKHLDENLISTLNKINIKTVLNSCGNHHFESFE</sequence>
<proteinExistence type="predicted"/>
<name>A0A0E9XQ56_ANGAN</name>
<accession>A0A0E9XQ56</accession>